<organism evidence="3 4">
    <name type="scientific">Limnoglobus roseus</name>
    <dbReference type="NCBI Taxonomy" id="2598579"/>
    <lineage>
        <taxon>Bacteria</taxon>
        <taxon>Pseudomonadati</taxon>
        <taxon>Planctomycetota</taxon>
        <taxon>Planctomycetia</taxon>
        <taxon>Gemmatales</taxon>
        <taxon>Gemmataceae</taxon>
        <taxon>Limnoglobus</taxon>
    </lineage>
</organism>
<name>A0A5C1AJD4_9BACT</name>
<protein>
    <submittedName>
        <fullName evidence="3">Uncharacterized protein</fullName>
    </submittedName>
</protein>
<keyword evidence="2" id="KW-0472">Membrane</keyword>
<keyword evidence="4" id="KW-1185">Reference proteome</keyword>
<dbReference type="Proteomes" id="UP000324974">
    <property type="component" value="Chromosome"/>
</dbReference>
<feature type="transmembrane region" description="Helical" evidence="2">
    <location>
        <begin position="89"/>
        <end position="107"/>
    </location>
</feature>
<gene>
    <name evidence="3" type="ORF">PX52LOC_04227</name>
</gene>
<feature type="transmembrane region" description="Helical" evidence="2">
    <location>
        <begin position="20"/>
        <end position="44"/>
    </location>
</feature>
<feature type="transmembrane region" description="Helical" evidence="2">
    <location>
        <begin position="51"/>
        <end position="69"/>
    </location>
</feature>
<dbReference type="RefSeq" id="WP_149111881.1">
    <property type="nucleotide sequence ID" value="NZ_CP042425.1"/>
</dbReference>
<reference evidence="4" key="1">
    <citation type="submission" date="2019-08" db="EMBL/GenBank/DDBJ databases">
        <title>Limnoglobus roseus gen. nov., sp. nov., a novel freshwater planctomycete with a giant genome from the family Gemmataceae.</title>
        <authorList>
            <person name="Kulichevskaya I.S."/>
            <person name="Naumoff D.G."/>
            <person name="Miroshnikov K."/>
            <person name="Ivanova A."/>
            <person name="Philippov D.A."/>
            <person name="Hakobyan A."/>
            <person name="Rijpstra I.C."/>
            <person name="Sinninghe Damste J.S."/>
            <person name="Liesack W."/>
            <person name="Dedysh S.N."/>
        </authorList>
    </citation>
    <scope>NUCLEOTIDE SEQUENCE [LARGE SCALE GENOMIC DNA]</scope>
    <source>
        <strain evidence="4">PX52</strain>
    </source>
</reference>
<accession>A0A5C1AJD4</accession>
<dbReference type="EMBL" id="CP042425">
    <property type="protein sequence ID" value="QEL17244.1"/>
    <property type="molecule type" value="Genomic_DNA"/>
</dbReference>
<evidence type="ECO:0000256" key="2">
    <source>
        <dbReference type="SAM" id="Phobius"/>
    </source>
</evidence>
<feature type="compositionally biased region" description="Basic and acidic residues" evidence="1">
    <location>
        <begin position="481"/>
        <end position="490"/>
    </location>
</feature>
<keyword evidence="2" id="KW-1133">Transmembrane helix</keyword>
<dbReference type="AlphaFoldDB" id="A0A5C1AJD4"/>
<sequence length="505" mass="55341">MAEAPRLLTTNEPTGYAPYSVTAILALILTIVFMLTLGVLGILAFFSGQQLVEPLLLVLPAGVIVLAFAARRQIQNSEGTRAGLPFCNFAWWVAVLGGCGYAAYLVGRLIGVQQDTKDALVVWMTTLEKVNPIDTRTVDFHKAFQTTLDTGRQESVDVKPREAGKPVDPRDIEAVQKGFLEDTPGMIGVVRFRQIDLLRILHRNHEFQPKFTFDGLQSWQQDASGLRCKSAGTLVTPEGSYKLNFDMMRQIPTGSRPVWRVVAPTQGFVGGAKFTRYGQQILEVEAAGRSLVYDALLTVFARAPQVRPMLLQEFNQPGFQHFDFLKPLSGRAALMGAGASLPQEPPGYETQIKSQFFVPLDRLDATRDGDPREKFFAAWREGRIVQPGAILAESPDQAPIMTVTEKSIELRVPVEIQLPRTEASQSAARGAVVIVCDDAAFLAKLNDLRKSAAVDPLADPVAPKGDAAVPWKLRHIESDMHLVKSSRSKDNAPSGQAETPPGMPK</sequence>
<dbReference type="KEGG" id="lrs:PX52LOC_04227"/>
<keyword evidence="2" id="KW-0812">Transmembrane</keyword>
<feature type="region of interest" description="Disordered" evidence="1">
    <location>
        <begin position="481"/>
        <end position="505"/>
    </location>
</feature>
<evidence type="ECO:0000256" key="1">
    <source>
        <dbReference type="SAM" id="MobiDB-lite"/>
    </source>
</evidence>
<proteinExistence type="predicted"/>
<evidence type="ECO:0000313" key="3">
    <source>
        <dbReference type="EMBL" id="QEL17244.1"/>
    </source>
</evidence>
<evidence type="ECO:0000313" key="4">
    <source>
        <dbReference type="Proteomes" id="UP000324974"/>
    </source>
</evidence>